<dbReference type="EMBL" id="UZAN01069926">
    <property type="protein sequence ID" value="VDP94839.1"/>
    <property type="molecule type" value="Genomic_DNA"/>
</dbReference>
<organism evidence="5">
    <name type="scientific">Echinostoma caproni</name>
    <dbReference type="NCBI Taxonomy" id="27848"/>
    <lineage>
        <taxon>Eukaryota</taxon>
        <taxon>Metazoa</taxon>
        <taxon>Spiralia</taxon>
        <taxon>Lophotrochozoa</taxon>
        <taxon>Platyhelminthes</taxon>
        <taxon>Trematoda</taxon>
        <taxon>Digenea</taxon>
        <taxon>Plagiorchiida</taxon>
        <taxon>Echinostomata</taxon>
        <taxon>Echinostomatoidea</taxon>
        <taxon>Echinostomatidae</taxon>
        <taxon>Echinostoma</taxon>
    </lineage>
</organism>
<dbReference type="InterPro" id="IPR004108">
    <property type="entry name" value="Fe_hydrogenase_lsu_C"/>
</dbReference>
<dbReference type="AlphaFoldDB" id="A0A183BEA5"/>
<dbReference type="WBParaSite" id="ECPE_0001758501-mRNA-1">
    <property type="protein sequence ID" value="ECPE_0001758501-mRNA-1"/>
    <property type="gene ID" value="ECPE_0001758501"/>
</dbReference>
<sequence length="261" mass="29664">SLFFSGWVCYAEKTYGEGFSLVPYLSRTRSPQQTIGRLVKLNNPKSVFHITIMPCFDKKLEASRSEFTEDGQIPDVDLVLATNELVQLIGDCSTAHDWTAAPPVLSSLRQENFGSGGYSTYVFIYAAQKLFNITLSDPFEDPRVLIRQLHNRDLQVRNSFQVVYTGSFSQLPTEICRAKIERSVVPYVLTLSHHCPIYIIGSVSNVAFSHGNLFYWFHLDHVVLQPRLQELRCMCRANSTIARAIMLCLNIQLCNPRIIDH</sequence>
<evidence type="ECO:0000313" key="4">
    <source>
        <dbReference type="Proteomes" id="UP000272942"/>
    </source>
</evidence>
<reference evidence="3 4" key="2">
    <citation type="submission" date="2018-11" db="EMBL/GenBank/DDBJ databases">
        <authorList>
            <consortium name="Pathogen Informatics"/>
        </authorList>
    </citation>
    <scope>NUCLEOTIDE SEQUENCE [LARGE SCALE GENOMIC DNA]</scope>
    <source>
        <strain evidence="3 4">Egypt</strain>
    </source>
</reference>
<dbReference type="Proteomes" id="UP000272942">
    <property type="component" value="Unassembled WGS sequence"/>
</dbReference>
<dbReference type="OrthoDB" id="10253113at2759"/>
<accession>A0A183BEA5</accession>
<dbReference type="InterPro" id="IPR009016">
    <property type="entry name" value="Fe_hydrogenase"/>
</dbReference>
<comment type="similarity">
    <text evidence="1">Belongs to the NARF family.</text>
</comment>
<evidence type="ECO:0000256" key="1">
    <source>
        <dbReference type="ARBA" id="ARBA00006596"/>
    </source>
</evidence>
<dbReference type="Gene3D" id="3.40.50.1780">
    <property type="match status" value="1"/>
</dbReference>
<protein>
    <submittedName>
        <fullName evidence="5">Fe_hyd_lg_C domain-containing protein</fullName>
    </submittedName>
</protein>
<dbReference type="InterPro" id="IPR050340">
    <property type="entry name" value="Cytosolic_Fe-S_CAF"/>
</dbReference>
<name>A0A183BEA5_9TREM</name>
<gene>
    <name evidence="3" type="ORF">ECPE_LOCUS17540</name>
</gene>
<proteinExistence type="inferred from homology"/>
<feature type="domain" description="Iron hydrogenase large subunit C-terminal" evidence="2">
    <location>
        <begin position="6"/>
        <end position="137"/>
    </location>
</feature>
<evidence type="ECO:0000259" key="2">
    <source>
        <dbReference type="Pfam" id="PF02906"/>
    </source>
</evidence>
<dbReference type="Pfam" id="PF02906">
    <property type="entry name" value="Fe_hyd_lg_C"/>
    <property type="match status" value="1"/>
</dbReference>
<keyword evidence="4" id="KW-1185">Reference proteome</keyword>
<evidence type="ECO:0000313" key="3">
    <source>
        <dbReference type="EMBL" id="VDP94839.1"/>
    </source>
</evidence>
<reference evidence="5" key="1">
    <citation type="submission" date="2016-06" db="UniProtKB">
        <authorList>
            <consortium name="WormBaseParasite"/>
        </authorList>
    </citation>
    <scope>IDENTIFICATION</scope>
</reference>
<evidence type="ECO:0000313" key="5">
    <source>
        <dbReference type="WBParaSite" id="ECPE_0001758501-mRNA-1"/>
    </source>
</evidence>
<dbReference type="SUPFAM" id="SSF53920">
    <property type="entry name" value="Fe-only hydrogenase"/>
    <property type="match status" value="1"/>
</dbReference>
<dbReference type="PANTHER" id="PTHR11615">
    <property type="entry name" value="NITRATE, FORMATE, IRON DEHYDROGENASE"/>
    <property type="match status" value="1"/>
</dbReference>